<accession>A0A5J5E028</accession>
<dbReference type="InterPro" id="IPR017871">
    <property type="entry name" value="ABC_transporter-like_CS"/>
</dbReference>
<keyword evidence="1" id="KW-0677">Repeat</keyword>
<keyword evidence="2" id="KW-0547">Nucleotide-binding</keyword>
<dbReference type="SMART" id="SM00382">
    <property type="entry name" value="AAA"/>
    <property type="match status" value="2"/>
</dbReference>
<proteinExistence type="predicted"/>
<dbReference type="CDD" id="cd03221">
    <property type="entry name" value="ABCF_EF-3"/>
    <property type="match status" value="1"/>
</dbReference>
<organism evidence="7 8">
    <name type="scientific">Bifidobacterium vespertilionis</name>
    <dbReference type="NCBI Taxonomy" id="2562524"/>
    <lineage>
        <taxon>Bacteria</taxon>
        <taxon>Bacillati</taxon>
        <taxon>Actinomycetota</taxon>
        <taxon>Actinomycetes</taxon>
        <taxon>Bifidobacteriales</taxon>
        <taxon>Bifidobacteriaceae</taxon>
        <taxon>Bifidobacterium</taxon>
    </lineage>
</organism>
<reference evidence="8 9" key="1">
    <citation type="journal article" date="2019" name="Syst. Appl. Microbiol.">
        <title>Characterization of Bifidobacterium species in feaces of the Egyptian fruit bat: Description of B. vespertilionis sp. nov. and B. rousetti sp. nov.</title>
        <authorList>
            <person name="Modesto M."/>
            <person name="Satti M."/>
            <person name="Watanabe K."/>
            <person name="Puglisi E."/>
            <person name="Morelli L."/>
            <person name="Huang C.-H."/>
            <person name="Liou J.-S."/>
            <person name="Miyashita M."/>
            <person name="Tamura T."/>
            <person name="Saito S."/>
            <person name="Mori K."/>
            <person name="Huang L."/>
            <person name="Sciavilla P."/>
            <person name="Sandri C."/>
            <person name="Spiezio C."/>
            <person name="Vitali F."/>
            <person name="Cavalieri D."/>
            <person name="Perpetuini G."/>
            <person name="Tofalo R."/>
            <person name="Bonetti A."/>
            <person name="Arita M."/>
            <person name="Mattarelli P."/>
        </authorList>
    </citation>
    <scope>NUCLEOTIDE SEQUENCE [LARGE SCALE GENOMIC DNA]</scope>
    <source>
        <strain evidence="6 9">RST16</strain>
        <strain evidence="7 8">RST8</strain>
    </source>
</reference>
<dbReference type="InterPro" id="IPR027417">
    <property type="entry name" value="P-loop_NTPase"/>
</dbReference>
<dbReference type="Gene3D" id="3.40.50.300">
    <property type="entry name" value="P-loop containing nucleotide triphosphate hydrolases"/>
    <property type="match status" value="2"/>
</dbReference>
<dbReference type="PROSITE" id="PS00211">
    <property type="entry name" value="ABC_TRANSPORTER_1"/>
    <property type="match status" value="1"/>
</dbReference>
<evidence type="ECO:0000313" key="9">
    <source>
        <dbReference type="Proteomes" id="UP000374630"/>
    </source>
</evidence>
<dbReference type="InterPro" id="IPR050611">
    <property type="entry name" value="ABCF"/>
</dbReference>
<dbReference type="OrthoDB" id="3239744at2"/>
<feature type="compositionally biased region" description="Basic and acidic residues" evidence="4">
    <location>
        <begin position="258"/>
        <end position="268"/>
    </location>
</feature>
<dbReference type="EMBL" id="RZOA01000002">
    <property type="protein sequence ID" value="KAA8824483.1"/>
    <property type="molecule type" value="Genomic_DNA"/>
</dbReference>
<dbReference type="PROSITE" id="PS50893">
    <property type="entry name" value="ABC_TRANSPORTER_2"/>
    <property type="match status" value="1"/>
</dbReference>
<gene>
    <name evidence="7" type="ORF">EM848_01345</name>
    <name evidence="6" type="ORF">EMO90_00180</name>
</gene>
<evidence type="ECO:0000259" key="5">
    <source>
        <dbReference type="PROSITE" id="PS50893"/>
    </source>
</evidence>
<dbReference type="EMBL" id="RZNZ01000001">
    <property type="protein sequence ID" value="KAA8822455.1"/>
    <property type="molecule type" value="Genomic_DNA"/>
</dbReference>
<evidence type="ECO:0000313" key="8">
    <source>
        <dbReference type="Proteomes" id="UP000345527"/>
    </source>
</evidence>
<dbReference type="Proteomes" id="UP000345527">
    <property type="component" value="Unassembled WGS sequence"/>
</dbReference>
<dbReference type="Proteomes" id="UP000374630">
    <property type="component" value="Unassembled WGS sequence"/>
</dbReference>
<evidence type="ECO:0000256" key="1">
    <source>
        <dbReference type="ARBA" id="ARBA00022737"/>
    </source>
</evidence>
<comment type="caution">
    <text evidence="7">The sequence shown here is derived from an EMBL/GenBank/DDBJ whole genome shotgun (WGS) entry which is preliminary data.</text>
</comment>
<keyword evidence="3 7" id="KW-0067">ATP-binding</keyword>
<dbReference type="GO" id="GO:0016887">
    <property type="term" value="F:ATP hydrolysis activity"/>
    <property type="evidence" value="ECO:0007669"/>
    <property type="project" value="InterPro"/>
</dbReference>
<name>A0A5J5E028_9BIFI</name>
<evidence type="ECO:0000313" key="7">
    <source>
        <dbReference type="EMBL" id="KAA8824483.1"/>
    </source>
</evidence>
<sequence>MSRISILTLDHLTFTYPTATEPLFENLSAQFSRGWTALLGDNGMGKTTLVNLALGLLRPDSGTVSPGSNSFVGVYCAQRIDDPPDHLDDFATDWSPETLAIRTALDIGDDWCWRWDTLSGGEAKRLQLACAFAARPDVLVLDEPTNHVDASSRAAVGRAMRLFGGIGVLISHDTALIDATCTRCVMLERRHTAGRNVTIANAYAGGWTKASAQSRANDTRDGELLRDARATERRIAAERSRRVEHARVLDAERGRGVRLDPKDHDARNRLKYGKPTLGSAASRSAAQLDGRLAAARRAAQGLGEAAKRYDGDVWMDAEPSRRRELIHLETGVIRFGATSSGNAESPRARLRIDPAIANGTRTAVWTVEAMDPRNPHGDGLLIPELSVGPRDHILITGPNGLGKTTLVRAMLRSLGTASSAPAPAIPTLTIGQRVDNAAARSALFELDGLQPSSRTRALSVYARLNADPDRLLKGADTDMNAASLSPGELRKLMLALGVVRGAQLIVMDEPTNHLDINSKEALARMLRDFPGALVLVTHDALLLGAESETGHSA</sequence>
<dbReference type="Pfam" id="PF00005">
    <property type="entry name" value="ABC_tran"/>
    <property type="match status" value="2"/>
</dbReference>
<protein>
    <submittedName>
        <fullName evidence="7">ABC-F family ATP-binding cassette domain-containing protein</fullName>
    </submittedName>
</protein>
<evidence type="ECO:0000256" key="3">
    <source>
        <dbReference type="ARBA" id="ARBA00022840"/>
    </source>
</evidence>
<dbReference type="InterPro" id="IPR003593">
    <property type="entry name" value="AAA+_ATPase"/>
</dbReference>
<evidence type="ECO:0000256" key="4">
    <source>
        <dbReference type="SAM" id="MobiDB-lite"/>
    </source>
</evidence>
<dbReference type="AlphaFoldDB" id="A0A5J5E028"/>
<evidence type="ECO:0000256" key="2">
    <source>
        <dbReference type="ARBA" id="ARBA00022741"/>
    </source>
</evidence>
<keyword evidence="9" id="KW-1185">Reference proteome</keyword>
<dbReference type="PANTHER" id="PTHR19211">
    <property type="entry name" value="ATP-BINDING TRANSPORT PROTEIN-RELATED"/>
    <property type="match status" value="1"/>
</dbReference>
<dbReference type="InterPro" id="IPR003439">
    <property type="entry name" value="ABC_transporter-like_ATP-bd"/>
</dbReference>
<feature type="region of interest" description="Disordered" evidence="4">
    <location>
        <begin position="258"/>
        <end position="283"/>
    </location>
</feature>
<dbReference type="GO" id="GO:0005524">
    <property type="term" value="F:ATP binding"/>
    <property type="evidence" value="ECO:0007669"/>
    <property type="project" value="UniProtKB-KW"/>
</dbReference>
<evidence type="ECO:0000313" key="6">
    <source>
        <dbReference type="EMBL" id="KAA8822455.1"/>
    </source>
</evidence>
<feature type="domain" description="ABC transporter" evidence="5">
    <location>
        <begin position="7"/>
        <end position="214"/>
    </location>
</feature>
<dbReference type="RefSeq" id="WP_150353217.1">
    <property type="nucleotide sequence ID" value="NZ_RZNZ01000001.1"/>
</dbReference>
<dbReference type="SUPFAM" id="SSF52540">
    <property type="entry name" value="P-loop containing nucleoside triphosphate hydrolases"/>
    <property type="match status" value="2"/>
</dbReference>